<dbReference type="InterPro" id="IPR036890">
    <property type="entry name" value="HATPase_C_sf"/>
</dbReference>
<dbReference type="InterPro" id="IPR013767">
    <property type="entry name" value="PAS_fold"/>
</dbReference>
<dbReference type="SUPFAM" id="SSF52172">
    <property type="entry name" value="CheY-like"/>
    <property type="match status" value="1"/>
</dbReference>
<evidence type="ECO:0000259" key="13">
    <source>
        <dbReference type="PROSITE" id="PS50113"/>
    </source>
</evidence>
<dbReference type="InterPro" id="IPR000700">
    <property type="entry name" value="PAS-assoc_C"/>
</dbReference>
<evidence type="ECO:0000256" key="4">
    <source>
        <dbReference type="ARBA" id="ARBA00022679"/>
    </source>
</evidence>
<dbReference type="PROSITE" id="PS50113">
    <property type="entry name" value="PAC"/>
    <property type="match status" value="1"/>
</dbReference>
<dbReference type="NCBIfam" id="TIGR00229">
    <property type="entry name" value="sensory_box"/>
    <property type="match status" value="1"/>
</dbReference>
<evidence type="ECO:0000256" key="9">
    <source>
        <dbReference type="PROSITE-ProRule" id="PRU00169"/>
    </source>
</evidence>
<dbReference type="Pfam" id="PF00072">
    <property type="entry name" value="Response_reg"/>
    <property type="match status" value="1"/>
</dbReference>
<evidence type="ECO:0000259" key="10">
    <source>
        <dbReference type="PROSITE" id="PS50109"/>
    </source>
</evidence>
<dbReference type="InterPro" id="IPR035965">
    <property type="entry name" value="PAS-like_dom_sf"/>
</dbReference>
<feature type="domain" description="Histidine kinase" evidence="10">
    <location>
        <begin position="501"/>
        <end position="726"/>
    </location>
</feature>
<dbReference type="Pfam" id="PF02518">
    <property type="entry name" value="HATPase_c"/>
    <property type="match status" value="1"/>
</dbReference>
<feature type="domain" description="PAS" evidence="12">
    <location>
        <begin position="357"/>
        <end position="402"/>
    </location>
</feature>
<dbReference type="Gene3D" id="3.40.190.10">
    <property type="entry name" value="Periplasmic binding protein-like II"/>
    <property type="match status" value="2"/>
</dbReference>
<dbReference type="InterPro" id="IPR015168">
    <property type="entry name" value="SsuA/THI5"/>
</dbReference>
<proteinExistence type="predicted"/>
<dbReference type="Proteomes" id="UP000231701">
    <property type="component" value="Chromosome"/>
</dbReference>
<dbReference type="SMART" id="SM00387">
    <property type="entry name" value="HATPase_c"/>
    <property type="match status" value="1"/>
</dbReference>
<dbReference type="Pfam" id="PF00512">
    <property type="entry name" value="HisKA"/>
    <property type="match status" value="1"/>
</dbReference>
<dbReference type="Gene3D" id="3.40.50.2300">
    <property type="match status" value="1"/>
</dbReference>
<keyword evidence="5" id="KW-0547">Nucleotide-binding</keyword>
<comment type="catalytic activity">
    <reaction evidence="1">
        <text>ATP + protein L-histidine = ADP + protein N-phospho-L-histidine.</text>
        <dbReference type="EC" id="2.7.13.3"/>
    </reaction>
</comment>
<dbReference type="PROSITE" id="PS50109">
    <property type="entry name" value="HIS_KIN"/>
    <property type="match status" value="1"/>
</dbReference>
<evidence type="ECO:0000313" key="15">
    <source>
        <dbReference type="Proteomes" id="UP000231701"/>
    </source>
</evidence>
<dbReference type="EMBL" id="CP018799">
    <property type="protein sequence ID" value="ATX79105.1"/>
    <property type="molecule type" value="Genomic_DNA"/>
</dbReference>
<organism evidence="14 15">
    <name type="scientific">Mariprofundus aestuarium</name>
    <dbReference type="NCBI Taxonomy" id="1921086"/>
    <lineage>
        <taxon>Bacteria</taxon>
        <taxon>Pseudomonadati</taxon>
        <taxon>Pseudomonadota</taxon>
        <taxon>Candidatius Mariprofundia</taxon>
        <taxon>Mariprofundales</taxon>
        <taxon>Mariprofundaceae</taxon>
        <taxon>Mariprofundus</taxon>
    </lineage>
</organism>
<reference evidence="14 15" key="1">
    <citation type="submission" date="2016-12" db="EMBL/GenBank/DDBJ databases">
        <title>Isolation and genomic insights into novel planktonic Zetaproteobacteria from stratified waters of the Chesapeake Bay.</title>
        <authorList>
            <person name="McAllister S.M."/>
            <person name="Kato S."/>
            <person name="Chan C.S."/>
            <person name="Chiu B.K."/>
            <person name="Field E.K."/>
        </authorList>
    </citation>
    <scope>NUCLEOTIDE SEQUENCE [LARGE SCALE GENOMIC DNA]</scope>
    <source>
        <strain evidence="14 15">CP-5</strain>
    </source>
</reference>
<feature type="domain" description="Response regulatory" evidence="11">
    <location>
        <begin position="749"/>
        <end position="865"/>
    </location>
</feature>
<keyword evidence="6" id="KW-0418">Kinase</keyword>
<dbReference type="SUPFAM" id="SSF55874">
    <property type="entry name" value="ATPase domain of HSP90 chaperone/DNA topoisomerase II/histidine kinase"/>
    <property type="match status" value="1"/>
</dbReference>
<evidence type="ECO:0000256" key="5">
    <source>
        <dbReference type="ARBA" id="ARBA00022741"/>
    </source>
</evidence>
<dbReference type="InterPro" id="IPR005467">
    <property type="entry name" value="His_kinase_dom"/>
</dbReference>
<dbReference type="SMART" id="SM00448">
    <property type="entry name" value="REC"/>
    <property type="match status" value="1"/>
</dbReference>
<dbReference type="InterPro" id="IPR011006">
    <property type="entry name" value="CheY-like_superfamily"/>
</dbReference>
<feature type="modified residue" description="4-aspartylphosphate" evidence="9">
    <location>
        <position position="800"/>
    </location>
</feature>
<dbReference type="InterPro" id="IPR003594">
    <property type="entry name" value="HATPase_dom"/>
</dbReference>
<dbReference type="CDD" id="cd00130">
    <property type="entry name" value="PAS"/>
    <property type="match status" value="1"/>
</dbReference>
<dbReference type="Pfam" id="PF09084">
    <property type="entry name" value="NMT1"/>
    <property type="match status" value="1"/>
</dbReference>
<dbReference type="PROSITE" id="PS50112">
    <property type="entry name" value="PAS"/>
    <property type="match status" value="1"/>
</dbReference>
<protein>
    <recommendedName>
        <fullName evidence="2">histidine kinase</fullName>
        <ecNumber evidence="2">2.7.13.3</ecNumber>
    </recommendedName>
</protein>
<dbReference type="CDD" id="cd00082">
    <property type="entry name" value="HisKA"/>
    <property type="match status" value="1"/>
</dbReference>
<dbReference type="InterPro" id="IPR001789">
    <property type="entry name" value="Sig_transdc_resp-reg_receiver"/>
</dbReference>
<evidence type="ECO:0000313" key="14">
    <source>
        <dbReference type="EMBL" id="ATX79105.1"/>
    </source>
</evidence>
<dbReference type="SUPFAM" id="SSF53850">
    <property type="entry name" value="Periplasmic binding protein-like II"/>
    <property type="match status" value="1"/>
</dbReference>
<dbReference type="PROSITE" id="PS50110">
    <property type="entry name" value="RESPONSE_REGULATORY"/>
    <property type="match status" value="1"/>
</dbReference>
<evidence type="ECO:0000256" key="6">
    <source>
        <dbReference type="ARBA" id="ARBA00022777"/>
    </source>
</evidence>
<dbReference type="InterPro" id="IPR036097">
    <property type="entry name" value="HisK_dim/P_sf"/>
</dbReference>
<evidence type="ECO:0000259" key="12">
    <source>
        <dbReference type="PROSITE" id="PS50112"/>
    </source>
</evidence>
<keyword evidence="8" id="KW-0902">Two-component regulatory system</keyword>
<dbReference type="CDD" id="cd00156">
    <property type="entry name" value="REC"/>
    <property type="match status" value="1"/>
</dbReference>
<dbReference type="SMART" id="SM00086">
    <property type="entry name" value="PAC"/>
    <property type="match status" value="1"/>
</dbReference>
<keyword evidence="15" id="KW-1185">Reference proteome</keyword>
<dbReference type="SMART" id="SM00388">
    <property type="entry name" value="HisKA"/>
    <property type="match status" value="1"/>
</dbReference>
<dbReference type="SMART" id="SM00091">
    <property type="entry name" value="PAS"/>
    <property type="match status" value="1"/>
</dbReference>
<dbReference type="InterPro" id="IPR000014">
    <property type="entry name" value="PAS"/>
</dbReference>
<evidence type="ECO:0000256" key="7">
    <source>
        <dbReference type="ARBA" id="ARBA00022840"/>
    </source>
</evidence>
<dbReference type="Gene3D" id="1.10.287.130">
    <property type="match status" value="1"/>
</dbReference>
<evidence type="ECO:0000256" key="3">
    <source>
        <dbReference type="ARBA" id="ARBA00022553"/>
    </source>
</evidence>
<accession>A0A2K8KW59</accession>
<dbReference type="Gene3D" id="3.30.565.10">
    <property type="entry name" value="Histidine kinase-like ATPase, C-terminal domain"/>
    <property type="match status" value="1"/>
</dbReference>
<evidence type="ECO:0000256" key="2">
    <source>
        <dbReference type="ARBA" id="ARBA00012438"/>
    </source>
</evidence>
<evidence type="ECO:0000259" key="11">
    <source>
        <dbReference type="PROSITE" id="PS50110"/>
    </source>
</evidence>
<dbReference type="PANTHER" id="PTHR43065">
    <property type="entry name" value="SENSOR HISTIDINE KINASE"/>
    <property type="match status" value="1"/>
</dbReference>
<keyword evidence="3 9" id="KW-0597">Phosphoprotein</keyword>
<name>A0A2K8KW59_MARES</name>
<dbReference type="InterPro" id="IPR004358">
    <property type="entry name" value="Sig_transdc_His_kin-like_C"/>
</dbReference>
<dbReference type="InterPro" id="IPR001610">
    <property type="entry name" value="PAC"/>
</dbReference>
<dbReference type="PRINTS" id="PR00344">
    <property type="entry name" value="BCTRLSENSOR"/>
</dbReference>
<dbReference type="AlphaFoldDB" id="A0A2K8KW59"/>
<dbReference type="KEGG" id="maes:Ga0123461_0679"/>
<dbReference type="Gene3D" id="3.30.450.20">
    <property type="entry name" value="PAS domain"/>
    <property type="match status" value="1"/>
</dbReference>
<feature type="domain" description="PAC" evidence="13">
    <location>
        <begin position="429"/>
        <end position="481"/>
    </location>
</feature>
<dbReference type="PANTHER" id="PTHR43065:SF42">
    <property type="entry name" value="TWO-COMPONENT SENSOR PPRA"/>
    <property type="match status" value="1"/>
</dbReference>
<dbReference type="SUPFAM" id="SSF55785">
    <property type="entry name" value="PYP-like sensor domain (PAS domain)"/>
    <property type="match status" value="1"/>
</dbReference>
<dbReference type="InterPro" id="IPR003661">
    <property type="entry name" value="HisK_dim/P_dom"/>
</dbReference>
<dbReference type="EC" id="2.7.13.3" evidence="2"/>
<gene>
    <name evidence="14" type="ORF">Ga0123461_0679</name>
</gene>
<evidence type="ECO:0000256" key="8">
    <source>
        <dbReference type="ARBA" id="ARBA00023012"/>
    </source>
</evidence>
<dbReference type="GO" id="GO:0005524">
    <property type="term" value="F:ATP binding"/>
    <property type="evidence" value="ECO:0007669"/>
    <property type="project" value="UniProtKB-KW"/>
</dbReference>
<sequence>MPLGWAFSVSAHEDDLETVGLHLKWKHQFQFAGYYAAIEKGYYADEGLSVELIEGGPDKNPVRELLEGHAQYAVGNASALLDRAEGNPVVVLASVFQHTAQVIYTRPDINSPEELRGKRIVMLQDGRRELEAFALLKKFDINKADFVLRPDGTPEDLVSGKVDAWPGYSSNEAYQFKQNRVGYRMFRPQDYGLDIYGDTLLTTEMELQENPQRADAFHRATIKGWEYALNHVDEMIELIKTKYDSQQKSRDYLKFEADVIGDLMIPNVIPIGLSNLKRWQRIATEFEALGYPVGQVEWKMFIYQPKPTLAHLLDHHVYPYRYWIGMALLITLVLTLYAFNRQLLRGISSRTAELEALSVEYRDILDQMQDTYYRVDTEGKLLWVSASVKNHLGYDRESLVGNYSTGLYFEKDGRKKHLQAIAESGGKVEHYELCLRHKDGTPFWTESNSQYVFDENRKVIGVEGNLRDINARKQAQLENEELTSQLQQAQKMESIGVLAGGIAHDFNNLLAAVMGNAELALLDAPEHGEMRHFLAQIFKASRKGADLVRQLLAYSGQGRFAMGEQNLNTLIAEVSDLLGTVIGKKIQLEMELEDGLANINGDKNQLTQMLMNLMTNAAESMSGSPGTISLHTGSVNLTQSDFARMYLNDDLQDGAFVFIEVRDSGCGMDRHTQKRIFDPFFTTKETGSGLGLAALLGIVRSHGGALTLDSEPGRGSCFTIYLPALESTVYKPAETALIQPESLKGLSGVVLLVDDEAQVRDVATRILEREGMSVISAADGKEGLALFRKHADEISLVLLDLTMPIMDGEQAFRLMHAYRPEIPVLLSSGFSESQAATDLSQQGLAGFVRKPYTRNTLLQAVIESGEISKAS</sequence>
<evidence type="ECO:0000256" key="1">
    <source>
        <dbReference type="ARBA" id="ARBA00000085"/>
    </source>
</evidence>
<keyword evidence="4" id="KW-0808">Transferase</keyword>
<dbReference type="GO" id="GO:0000155">
    <property type="term" value="F:phosphorelay sensor kinase activity"/>
    <property type="evidence" value="ECO:0007669"/>
    <property type="project" value="InterPro"/>
</dbReference>
<dbReference type="SUPFAM" id="SSF47384">
    <property type="entry name" value="Homodimeric domain of signal transducing histidine kinase"/>
    <property type="match status" value="1"/>
</dbReference>
<dbReference type="GO" id="GO:0006355">
    <property type="term" value="P:regulation of DNA-templated transcription"/>
    <property type="evidence" value="ECO:0007669"/>
    <property type="project" value="InterPro"/>
</dbReference>
<keyword evidence="7" id="KW-0067">ATP-binding</keyword>
<dbReference type="Pfam" id="PF00989">
    <property type="entry name" value="PAS"/>
    <property type="match status" value="1"/>
</dbReference>